<feature type="compositionally biased region" description="Acidic residues" evidence="6">
    <location>
        <begin position="46"/>
        <end position="55"/>
    </location>
</feature>
<comment type="subcellular location">
    <subcellularLocation>
        <location evidence="1">Nucleus</location>
    </subcellularLocation>
</comment>
<comment type="similarity">
    <text evidence="2">Belongs to the SNU66/SART1 family.</text>
</comment>
<feature type="region of interest" description="Disordered" evidence="6">
    <location>
        <begin position="18"/>
        <end position="83"/>
    </location>
</feature>
<evidence type="ECO:0000256" key="6">
    <source>
        <dbReference type="SAM" id="MobiDB-lite"/>
    </source>
</evidence>
<name>A0A1E4U3L5_PACTA</name>
<evidence type="ECO:0000256" key="2">
    <source>
        <dbReference type="ARBA" id="ARBA00006076"/>
    </source>
</evidence>
<dbReference type="InterPro" id="IPR005011">
    <property type="entry name" value="SNU66/SART1"/>
</dbReference>
<dbReference type="Pfam" id="PF03343">
    <property type="entry name" value="SART-1"/>
    <property type="match status" value="2"/>
</dbReference>
<keyword evidence="3" id="KW-0507">mRNA processing</keyword>
<evidence type="ECO:0000256" key="5">
    <source>
        <dbReference type="ARBA" id="ARBA00023242"/>
    </source>
</evidence>
<dbReference type="PANTHER" id="PTHR14152:SF5">
    <property type="entry name" value="U4_U6.U5 TRI-SNRNP-ASSOCIATED PROTEIN 1"/>
    <property type="match status" value="1"/>
</dbReference>
<feature type="region of interest" description="Disordered" evidence="6">
    <location>
        <begin position="174"/>
        <end position="195"/>
    </location>
</feature>
<organism evidence="7 8">
    <name type="scientific">Pachysolen tannophilus NRRL Y-2460</name>
    <dbReference type="NCBI Taxonomy" id="669874"/>
    <lineage>
        <taxon>Eukaryota</taxon>
        <taxon>Fungi</taxon>
        <taxon>Dikarya</taxon>
        <taxon>Ascomycota</taxon>
        <taxon>Saccharomycotina</taxon>
        <taxon>Pichiomycetes</taxon>
        <taxon>Pachysolenaceae</taxon>
        <taxon>Pachysolen</taxon>
    </lineage>
</organism>
<gene>
    <name evidence="7" type="ORF">PACTADRAFT_74117</name>
</gene>
<dbReference type="OrthoDB" id="5583at2759"/>
<evidence type="ECO:0000256" key="1">
    <source>
        <dbReference type="ARBA" id="ARBA00004123"/>
    </source>
</evidence>
<proteinExistence type="inferred from homology"/>
<feature type="region of interest" description="Disordered" evidence="6">
    <location>
        <begin position="138"/>
        <end position="158"/>
    </location>
</feature>
<dbReference type="GO" id="GO:0045292">
    <property type="term" value="P:mRNA cis splicing, via spliceosome"/>
    <property type="evidence" value="ECO:0007669"/>
    <property type="project" value="TreeGrafter"/>
</dbReference>
<keyword evidence="8" id="KW-1185">Reference proteome</keyword>
<evidence type="ECO:0000313" key="8">
    <source>
        <dbReference type="Proteomes" id="UP000094236"/>
    </source>
</evidence>
<dbReference type="STRING" id="669874.A0A1E4U3L5"/>
<dbReference type="PANTHER" id="PTHR14152">
    <property type="entry name" value="SQUAMOUS CELL CARCINOMA ANTIGEN RECOGNISED BY CYTOTOXIC T LYMPHOCYTES"/>
    <property type="match status" value="1"/>
</dbReference>
<dbReference type="Proteomes" id="UP000094236">
    <property type="component" value="Unassembled WGS sequence"/>
</dbReference>
<keyword evidence="5" id="KW-0539">Nucleus</keyword>
<feature type="compositionally biased region" description="Low complexity" evidence="6">
    <location>
        <begin position="390"/>
        <end position="403"/>
    </location>
</feature>
<feature type="compositionally biased region" description="Basic residues" evidence="6">
    <location>
        <begin position="178"/>
        <end position="195"/>
    </location>
</feature>
<evidence type="ECO:0000313" key="7">
    <source>
        <dbReference type="EMBL" id="ODV98582.1"/>
    </source>
</evidence>
<sequence>MEEISVEETNRLRIQLGLNPIPTPINSNNNKNNNFLVNDKLNNDDEKNDLDDDDEWLSKLSSTKSGKVPENKSNDDKAENIKVGHSLKDVAKLKDGEVFTLKDKSILSDEDELISESLVEKKKVQDTLKAKLGRAKYSGFDDDQYEGENNGKDDEIEEGSFVLNGDIAEELNDYHTAKPIKIKKHKVNKKSVSRKRKLEADLDLDLDLKQEQEQEQEEKDKVPQKVLLNNEDEGDIVDDDELQALLSLQRKKAQKNNKNIQIKREKFSSFSKEATSPKKEEQEYGLVIDENSLFLDNIRAKMEEPVIVKTEPAQAQIPPTTSTSTPTTISPPTPSSLTLPEVKPETEYFGSGLASTLKLLKNTNEQDKKLSMNQRTFNQKRDLLRISRETTSSTNTNTNTNTTDPKLSKEQEDLLNHHYNPKINLKYYDDKGNILKTPKEVYKYMSHQFHGNGGAKSKK</sequence>
<evidence type="ECO:0000256" key="4">
    <source>
        <dbReference type="ARBA" id="ARBA00023187"/>
    </source>
</evidence>
<dbReference type="GO" id="GO:0046540">
    <property type="term" value="C:U4/U6 x U5 tri-snRNP complex"/>
    <property type="evidence" value="ECO:0007669"/>
    <property type="project" value="InterPro"/>
</dbReference>
<dbReference type="Pfam" id="PF19252">
    <property type="entry name" value="HIND"/>
    <property type="match status" value="1"/>
</dbReference>
<reference evidence="8" key="1">
    <citation type="submission" date="2016-05" db="EMBL/GenBank/DDBJ databases">
        <title>Comparative genomics of biotechnologically important yeasts.</title>
        <authorList>
            <consortium name="DOE Joint Genome Institute"/>
            <person name="Riley R."/>
            <person name="Haridas S."/>
            <person name="Wolfe K.H."/>
            <person name="Lopes M.R."/>
            <person name="Hittinger C.T."/>
            <person name="Goker M."/>
            <person name="Salamov A."/>
            <person name="Wisecaver J."/>
            <person name="Long T.M."/>
            <person name="Aerts A.L."/>
            <person name="Barry K."/>
            <person name="Choi C."/>
            <person name="Clum A."/>
            <person name="Coughlan A.Y."/>
            <person name="Deshpande S."/>
            <person name="Douglass A.P."/>
            <person name="Hanson S.J."/>
            <person name="Klenk H.-P."/>
            <person name="Labutti K."/>
            <person name="Lapidus A."/>
            <person name="Lindquist E."/>
            <person name="Lipzen A."/>
            <person name="Meier-Kolthoff J.P."/>
            <person name="Ohm R.A."/>
            <person name="Otillar R.P."/>
            <person name="Pangilinan J."/>
            <person name="Peng Y."/>
            <person name="Rokas A."/>
            <person name="Rosa C.A."/>
            <person name="Scheuner C."/>
            <person name="Sibirny A.A."/>
            <person name="Slot J.C."/>
            <person name="Stielow J.B."/>
            <person name="Sun H."/>
            <person name="Kurtzman C.P."/>
            <person name="Blackwell M."/>
            <person name="Grigoriev I.V."/>
            <person name="Jeffries T.W."/>
        </authorList>
    </citation>
    <scope>NUCLEOTIDE SEQUENCE [LARGE SCALE GENOMIC DNA]</scope>
    <source>
        <strain evidence="8">NRRL Y-2460</strain>
    </source>
</reference>
<dbReference type="EMBL" id="KV454011">
    <property type="protein sequence ID" value="ODV98582.1"/>
    <property type="molecule type" value="Genomic_DNA"/>
</dbReference>
<accession>A0A1E4U3L5</accession>
<feature type="compositionally biased region" description="Basic and acidic residues" evidence="6">
    <location>
        <begin position="67"/>
        <end position="83"/>
    </location>
</feature>
<feature type="compositionally biased region" description="Low complexity" evidence="6">
    <location>
        <begin position="317"/>
        <end position="328"/>
    </location>
</feature>
<evidence type="ECO:0000256" key="3">
    <source>
        <dbReference type="ARBA" id="ARBA00022664"/>
    </source>
</evidence>
<feature type="region of interest" description="Disordered" evidence="6">
    <location>
        <begin position="309"/>
        <end position="340"/>
    </location>
</feature>
<feature type="compositionally biased region" description="Low complexity" evidence="6">
    <location>
        <begin position="18"/>
        <end position="40"/>
    </location>
</feature>
<dbReference type="GO" id="GO:0000481">
    <property type="term" value="P:maturation of 5S rRNA"/>
    <property type="evidence" value="ECO:0007669"/>
    <property type="project" value="TreeGrafter"/>
</dbReference>
<protein>
    <submittedName>
        <fullName evidence="7">Uncharacterized protein</fullName>
    </submittedName>
</protein>
<keyword evidence="4" id="KW-0508">mRNA splicing</keyword>
<dbReference type="InterPro" id="IPR045347">
    <property type="entry name" value="HIND"/>
</dbReference>
<feature type="region of interest" description="Disordered" evidence="6">
    <location>
        <begin position="387"/>
        <end position="407"/>
    </location>
</feature>
<dbReference type="AlphaFoldDB" id="A0A1E4U3L5"/>